<sequence length="85" mass="9327">MLCDGLDRPLRFKLTTAQRHDNLTAKALLEGIKAEAVLADNNDLRKAITDMNAEAAIPSTPRSQGPHSTRRGDLQATQPHRALLQ</sequence>
<reference evidence="2 3" key="1">
    <citation type="submission" date="2019-06" db="EMBL/GenBank/DDBJ databases">
        <title>Genomic Encyclopedia of Type Strains, Phase IV (KMG-V): Genome sequencing to study the core and pangenomes of soil and plant-associated prokaryotes.</title>
        <authorList>
            <person name="Whitman W."/>
        </authorList>
    </citation>
    <scope>NUCLEOTIDE SEQUENCE [LARGE SCALE GENOMIC DNA]</scope>
    <source>
        <strain evidence="2 3">BR 10355</strain>
    </source>
</reference>
<organism evidence="2 3">
    <name type="scientific">Bradyrhizobium macuxiense</name>
    <dbReference type="NCBI Taxonomy" id="1755647"/>
    <lineage>
        <taxon>Bacteria</taxon>
        <taxon>Pseudomonadati</taxon>
        <taxon>Pseudomonadota</taxon>
        <taxon>Alphaproteobacteria</taxon>
        <taxon>Hyphomicrobiales</taxon>
        <taxon>Nitrobacteraceae</taxon>
        <taxon>Bradyrhizobium</taxon>
    </lineage>
</organism>
<dbReference type="STRING" id="1755647.AS156_11240"/>
<accession>A0A560KS19</accession>
<comment type="caution">
    <text evidence="2">The sequence shown here is derived from an EMBL/GenBank/DDBJ whole genome shotgun (WGS) entry which is preliminary data.</text>
</comment>
<evidence type="ECO:0000313" key="2">
    <source>
        <dbReference type="EMBL" id="TWB86012.1"/>
    </source>
</evidence>
<evidence type="ECO:0000313" key="3">
    <source>
        <dbReference type="Proteomes" id="UP000321304"/>
    </source>
</evidence>
<dbReference type="AlphaFoldDB" id="A0A560KS19"/>
<feature type="region of interest" description="Disordered" evidence="1">
    <location>
        <begin position="54"/>
        <end position="85"/>
    </location>
</feature>
<proteinExistence type="predicted"/>
<dbReference type="EMBL" id="VITY01000032">
    <property type="protein sequence ID" value="TWB86012.1"/>
    <property type="molecule type" value="Genomic_DNA"/>
</dbReference>
<evidence type="ECO:0000256" key="1">
    <source>
        <dbReference type="SAM" id="MobiDB-lite"/>
    </source>
</evidence>
<gene>
    <name evidence="2" type="ORF">FBZ93_13210</name>
</gene>
<keyword evidence="3" id="KW-1185">Reference proteome</keyword>
<protein>
    <submittedName>
        <fullName evidence="2">Uncharacterized protein</fullName>
    </submittedName>
</protein>
<name>A0A560KS19_9BRAD</name>
<dbReference type="Proteomes" id="UP000321304">
    <property type="component" value="Unassembled WGS sequence"/>
</dbReference>